<name>A0A9W4NF68_9EURO</name>
<protein>
    <recommendedName>
        <fullName evidence="5">Arylamine N-acetyltransferase</fullName>
    </recommendedName>
</protein>
<comment type="similarity">
    <text evidence="1">Belongs to the arylamine N-acetyltransferase family.</text>
</comment>
<dbReference type="AlphaFoldDB" id="A0A9W4NF68"/>
<dbReference type="Proteomes" id="UP001152646">
    <property type="component" value="Unassembled WGS sequence"/>
</dbReference>
<dbReference type="Pfam" id="PF00797">
    <property type="entry name" value="Acetyltransf_2"/>
    <property type="match status" value="1"/>
</dbReference>
<evidence type="ECO:0008006" key="5">
    <source>
        <dbReference type="Google" id="ProtNLM"/>
    </source>
</evidence>
<feature type="compositionally biased region" description="Basic and acidic residues" evidence="2">
    <location>
        <begin position="437"/>
        <end position="446"/>
    </location>
</feature>
<feature type="region of interest" description="Disordered" evidence="2">
    <location>
        <begin position="149"/>
        <end position="233"/>
    </location>
</feature>
<dbReference type="EMBL" id="CAJVPA010000180">
    <property type="protein sequence ID" value="CAG8369116.1"/>
    <property type="molecule type" value="Genomic_DNA"/>
</dbReference>
<evidence type="ECO:0000256" key="1">
    <source>
        <dbReference type="ARBA" id="ARBA00006547"/>
    </source>
</evidence>
<evidence type="ECO:0000256" key="2">
    <source>
        <dbReference type="SAM" id="MobiDB-lite"/>
    </source>
</evidence>
<feature type="compositionally biased region" description="Basic and acidic residues" evidence="2">
    <location>
        <begin position="155"/>
        <end position="184"/>
    </location>
</feature>
<sequence>MARGMTTVMSRTQPTETISFPVLTYTDALPGSDLQAPEAAHCQDSLGQWDFRQPSPGDGWFRRPPPGEGTTFDFRITAPPDEAVRSHTRTPAEQDMIGIALGSPGLLKQNEALPPPRFDTSIFSGNGQGLTHKPSKWKKIGGLFKAKQALTSSPEEMHTAEAKLPHEYRQFEKPRKTKERKNSTEEWPAVEVDPPQNRTHESPKRGRKFSLSGNKAPKSQPQPPPNPGPMLSVNIPDVQMERYSVMFRDVVDKNQRPPLLARRAKTLDNLQVPDVNGFIKAPVPPPMPQRRATSPAQSTFTLFPTSQPSKAAQLLGTQNFSRGPSPLMRANTLPVESPSKQQPCHGSNKNSLSSLESPVIPRLFSAGSSTPRSTSSHSYDKPLPAIRSESQSSHLQRVTQSPRNTPSPHQARLQPSSLSQKPLLVKQDTQPRPAPQPRKDSLPRPMENLHLHASPQKTSNQNRIDKWLDQQEPEPTIRPRLRVETEHRPAPPAKDILSSTSLGSLPTLNPTQEKIDRIMSPLSASTGARSGISPSDSTRMPFVDAVEVLEEPEQEEPELEPETQVVIPRVEVSVARSVSVSRAKRHVLVPVGNRVDQLDAEERIVQRRALTPQITDAHRGHRPGVSQELRIEFTIIATSWGVTTLNILKYLSIDLESPSKLERKNFVSIIAMEEKLVSAYTPAQLAKYLSYIDLPDKYGPSPQEFPNTEQGLKDLFRCQITRFPYDNLTCHYSSTQLAEIQPERIYTKLLGDETALPSCRGGYCLEVSIFFHHILRGLGFAVYMTGVRNRLRQGGIPQGEYFGWTHIVNIVRLPDGREFHLDAAFGGDGPTSPLPLVSGQVTRNLGAQEVRLIYGNMPKQTRREQKVWIYQYRNGEEKPWNSFYAFAELEFFQDDFEVMNRFTSWDAVQKRSFVVVKFIRNEETDGLPLLQGEGGPESEDIFVVGKIMMVNDEIKLNMGGRTRVIDSYQTEEGRFAALKKWFGISLCY</sequence>
<dbReference type="InterPro" id="IPR038765">
    <property type="entry name" value="Papain-like_cys_pep_sf"/>
</dbReference>
<dbReference type="InterPro" id="IPR053710">
    <property type="entry name" value="Arylamine_NAT_domain_sf"/>
</dbReference>
<feature type="compositionally biased region" description="Polar residues" evidence="2">
    <location>
        <begin position="338"/>
        <end position="356"/>
    </location>
</feature>
<dbReference type="InterPro" id="IPR001447">
    <property type="entry name" value="Arylamine_N-AcTrfase"/>
</dbReference>
<accession>A0A9W4NF68</accession>
<gene>
    <name evidence="3" type="ORF">PSALAMII_LOCUS4724</name>
</gene>
<feature type="compositionally biased region" description="Low complexity" evidence="2">
    <location>
        <begin position="365"/>
        <end position="377"/>
    </location>
</feature>
<dbReference type="SUPFAM" id="SSF54001">
    <property type="entry name" value="Cysteine proteinases"/>
    <property type="match status" value="1"/>
</dbReference>
<comment type="caution">
    <text evidence="3">The sequence shown here is derived from an EMBL/GenBank/DDBJ whole genome shotgun (WGS) entry which is preliminary data.</text>
</comment>
<feature type="compositionally biased region" description="Low complexity" evidence="2">
    <location>
        <begin position="413"/>
        <end position="427"/>
    </location>
</feature>
<proteinExistence type="inferred from homology"/>
<dbReference type="PANTHER" id="PTHR11786:SF0">
    <property type="entry name" value="ARYLAMINE N-ACETYLTRANSFERASE 4-RELATED"/>
    <property type="match status" value="1"/>
</dbReference>
<feature type="region of interest" description="Disordered" evidence="2">
    <location>
        <begin position="485"/>
        <end position="506"/>
    </location>
</feature>
<feature type="compositionally biased region" description="Polar residues" evidence="2">
    <location>
        <begin position="388"/>
        <end position="408"/>
    </location>
</feature>
<feature type="region of interest" description="Disordered" evidence="2">
    <location>
        <begin position="317"/>
        <end position="446"/>
    </location>
</feature>
<feature type="compositionally biased region" description="Low complexity" evidence="2">
    <location>
        <begin position="497"/>
        <end position="506"/>
    </location>
</feature>
<reference evidence="3" key="1">
    <citation type="submission" date="2021-07" db="EMBL/GenBank/DDBJ databases">
        <authorList>
            <person name="Branca A.L. A."/>
        </authorList>
    </citation>
    <scope>NUCLEOTIDE SEQUENCE</scope>
</reference>
<dbReference type="Gene3D" id="3.30.2140.20">
    <property type="match status" value="1"/>
</dbReference>
<organism evidence="3 4">
    <name type="scientific">Penicillium salamii</name>
    <dbReference type="NCBI Taxonomy" id="1612424"/>
    <lineage>
        <taxon>Eukaryota</taxon>
        <taxon>Fungi</taxon>
        <taxon>Dikarya</taxon>
        <taxon>Ascomycota</taxon>
        <taxon>Pezizomycotina</taxon>
        <taxon>Eurotiomycetes</taxon>
        <taxon>Eurotiomycetidae</taxon>
        <taxon>Eurotiales</taxon>
        <taxon>Aspergillaceae</taxon>
        <taxon>Penicillium</taxon>
    </lineage>
</organism>
<dbReference type="PANTHER" id="PTHR11786">
    <property type="entry name" value="N-HYDROXYARYLAMINE O-ACETYLTRANSFERASE"/>
    <property type="match status" value="1"/>
</dbReference>
<evidence type="ECO:0000313" key="3">
    <source>
        <dbReference type="EMBL" id="CAG8369116.1"/>
    </source>
</evidence>
<dbReference type="OrthoDB" id="5404004at2759"/>
<evidence type="ECO:0000313" key="4">
    <source>
        <dbReference type="Proteomes" id="UP001152646"/>
    </source>
</evidence>
<dbReference type="GO" id="GO:0016407">
    <property type="term" value="F:acetyltransferase activity"/>
    <property type="evidence" value="ECO:0007669"/>
    <property type="project" value="InterPro"/>
</dbReference>